<dbReference type="AlphaFoldDB" id="A0ABD6Y768"/>
<proteinExistence type="predicted"/>
<reference evidence="3" key="1">
    <citation type="journal article" date="2018" name="Front. Microbiol.">
        <title>Comparative Genomics of the Herbivore Gut Symbiont Lactobacillus reuteri Reveals Genetic Diversity and Lifestyle Adaptation.</title>
        <authorList>
            <person name="Zhao J."/>
        </authorList>
    </citation>
    <scope>NUCLEOTIDE SEQUENCE [LARGE SCALE GENOMIC DNA]</scope>
    <source>
        <strain evidence="3">LR9</strain>
    </source>
</reference>
<evidence type="ECO:0000313" key="3">
    <source>
        <dbReference type="Proteomes" id="UP000245735"/>
    </source>
</evidence>
<feature type="domain" description="DUF5048" evidence="1">
    <location>
        <begin position="307"/>
        <end position="401"/>
    </location>
</feature>
<dbReference type="Pfam" id="PF16467">
    <property type="entry name" value="DUF5048"/>
    <property type="match status" value="1"/>
</dbReference>
<evidence type="ECO:0000313" key="2">
    <source>
        <dbReference type="EMBL" id="PWT37478.1"/>
    </source>
</evidence>
<evidence type="ECO:0000259" key="1">
    <source>
        <dbReference type="Pfam" id="PF16467"/>
    </source>
</evidence>
<organism evidence="2 3">
    <name type="scientific">Limosilactobacillus reuteri</name>
    <name type="common">Lactobacillus reuteri</name>
    <dbReference type="NCBI Taxonomy" id="1598"/>
    <lineage>
        <taxon>Bacteria</taxon>
        <taxon>Bacillati</taxon>
        <taxon>Bacillota</taxon>
        <taxon>Bacilli</taxon>
        <taxon>Lactobacillales</taxon>
        <taxon>Lactobacillaceae</taxon>
        <taxon>Limosilactobacillus</taxon>
    </lineage>
</organism>
<dbReference type="RefSeq" id="WP_109975824.1">
    <property type="nucleotide sequence ID" value="NZ_QGHV01000024.1"/>
</dbReference>
<name>A0ABD6Y768_LIMRT</name>
<keyword evidence="2" id="KW-0966">Cell projection</keyword>
<gene>
    <name evidence="2" type="ORF">DKZ35_05075</name>
</gene>
<keyword evidence="2" id="KW-0282">Flagellum</keyword>
<sequence>MSVLSRPQNYNQTLPNIVTGMEEQLPGRVTNALLQPIRNLETTIQVIDDRGNIIDTITGKTVEGSISMDASSLIRRTGSLKLAVDPAYMPNKKSMLWFDKRFRIYQGIVDTSQYPREAINYLLGTFYVDETGLQFSEDNRYITVKLSDKMTNWEDSGLETKLEVKHGTPLNEAMRGILELVGETDFGYMEKTTDKEVIPYDYKKEAGTNIIDIITDFRDMYQEFVCGYDVMGRFEFRRIPMQLKREMKPSRWEFDSVSTDRADVTLSFAESYSLKDVKNRVVVVGNTSTTTGYTPKGIVTVKATDNPFNTTAIGIRTKVIQNNDLTNDMQCVSQAEYEIWKSTHFQEQANISIVPLYHLKPFDLITIKNPVSNVSAQYMIDTIDVDLDVEGTMYITAHKMYFVTPIYGEANTPLVDAIKNGIDKLGWLSLGEQRIKDAYGISADGRNTLFIRFISGALGGSQASTNAYTTTRNQIMELDLSDYQKLDFKSEDGNVGRSKADYADRVLGHEMFHAVCNDFYGVMKVIDIPIWFKEGFAELLHGGKDRYETINGFKNSEEKKNYFINMAKEQLEGKWSSTSEDYVTAYLIAAAIYYLCGSKEKMMLAFQNIENAQNVNLNFLKKFLPDLGSTNEEVEQKIIKELQTMPLWEFLNDPNDPDTGSIGGNHMENLYNRPLDAENVFNNQEAKCSSIGFKIIYSD</sequence>
<dbReference type="InterPro" id="IPR032489">
    <property type="entry name" value="DUF5048"/>
</dbReference>
<keyword evidence="2" id="KW-0969">Cilium</keyword>
<comment type="caution">
    <text evidence="2">The sequence shown here is derived from an EMBL/GenBank/DDBJ whole genome shotgun (WGS) entry which is preliminary data.</text>
</comment>
<protein>
    <submittedName>
        <fullName evidence="2">Flagellin</fullName>
    </submittedName>
</protein>
<dbReference type="EMBL" id="QGHV01000024">
    <property type="protein sequence ID" value="PWT37478.1"/>
    <property type="molecule type" value="Genomic_DNA"/>
</dbReference>
<accession>A0ABD6Y768</accession>
<dbReference type="Proteomes" id="UP000245735">
    <property type="component" value="Unassembled WGS sequence"/>
</dbReference>